<dbReference type="EMBL" id="CAJNJA010088696">
    <property type="protein sequence ID" value="CAE7939399.1"/>
    <property type="molecule type" value="Genomic_DNA"/>
</dbReference>
<evidence type="ECO:0000256" key="1">
    <source>
        <dbReference type="SAM" id="MobiDB-lite"/>
    </source>
</evidence>
<organism evidence="2 3">
    <name type="scientific">Symbiodinium necroappetens</name>
    <dbReference type="NCBI Taxonomy" id="1628268"/>
    <lineage>
        <taxon>Eukaryota</taxon>
        <taxon>Sar</taxon>
        <taxon>Alveolata</taxon>
        <taxon>Dinophyceae</taxon>
        <taxon>Suessiales</taxon>
        <taxon>Symbiodiniaceae</taxon>
        <taxon>Symbiodinium</taxon>
    </lineage>
</organism>
<sequence length="110" mass="11915">MSGERERLETVLEDAWRSFRSQILEALIEYDGSELVISPQLDNVDQDGEGLADADDGDSVGQAISTVPSLPKIGDDRGQIQALEARSPSLIDGVPLQDSEMASRLHGLHN</sequence>
<accession>A0A813C6F2</accession>
<feature type="region of interest" description="Disordered" evidence="1">
    <location>
        <begin position="89"/>
        <end position="110"/>
    </location>
</feature>
<dbReference type="Proteomes" id="UP000601435">
    <property type="component" value="Unassembled WGS sequence"/>
</dbReference>
<proteinExistence type="predicted"/>
<protein>
    <submittedName>
        <fullName evidence="2">CACNA1S protein</fullName>
    </submittedName>
</protein>
<evidence type="ECO:0000313" key="3">
    <source>
        <dbReference type="Proteomes" id="UP000601435"/>
    </source>
</evidence>
<evidence type="ECO:0000313" key="2">
    <source>
        <dbReference type="EMBL" id="CAE7939399.1"/>
    </source>
</evidence>
<reference evidence="2" key="1">
    <citation type="submission" date="2021-02" db="EMBL/GenBank/DDBJ databases">
        <authorList>
            <person name="Dougan E. K."/>
            <person name="Rhodes N."/>
            <person name="Thang M."/>
            <person name="Chan C."/>
        </authorList>
    </citation>
    <scope>NUCLEOTIDE SEQUENCE</scope>
</reference>
<dbReference type="AlphaFoldDB" id="A0A813C6F2"/>
<keyword evidence="3" id="KW-1185">Reference proteome</keyword>
<comment type="caution">
    <text evidence="2">The sequence shown here is derived from an EMBL/GenBank/DDBJ whole genome shotgun (WGS) entry which is preliminary data.</text>
</comment>
<gene>
    <name evidence="2" type="primary">CACNA1S</name>
    <name evidence="2" type="ORF">SNEC2469_LOCUS33499</name>
</gene>
<name>A0A813C6F2_9DINO</name>